<name>A0A0G0QE46_9BACT</name>
<protein>
    <submittedName>
        <fullName evidence="1">Uncharacterized protein</fullName>
    </submittedName>
</protein>
<accession>A0A0G0QE46</accession>
<reference evidence="1 2" key="1">
    <citation type="journal article" date="2015" name="Nature">
        <title>rRNA introns, odd ribosomes, and small enigmatic genomes across a large radiation of phyla.</title>
        <authorList>
            <person name="Brown C.T."/>
            <person name="Hug L.A."/>
            <person name="Thomas B.C."/>
            <person name="Sharon I."/>
            <person name="Castelle C.J."/>
            <person name="Singh A."/>
            <person name="Wilkins M.J."/>
            <person name="Williams K.H."/>
            <person name="Banfield J.F."/>
        </authorList>
    </citation>
    <scope>NUCLEOTIDE SEQUENCE [LARGE SCALE GENOMIC DNA]</scope>
</reference>
<evidence type="ECO:0000313" key="1">
    <source>
        <dbReference type="EMBL" id="KKQ99996.1"/>
    </source>
</evidence>
<sequence>METLVHRDGGDIFIESDILVKKRGDVLCERIKVFGGWIVSFDSEICGGEGRIFVSDPKHEWEIEEIGEDPKKVEEKRLLTQIDILLRNFDCPSSSDDFLFNVFKKWSQFKDWNLLEAKKMSAKQFEIDSLMTDLEIDNLDQLKNLAIFGSQMMRNGISSRVIDQPTQKSLSQSNDLK</sequence>
<evidence type="ECO:0000313" key="2">
    <source>
        <dbReference type="Proteomes" id="UP000033881"/>
    </source>
</evidence>
<dbReference type="STRING" id="1618574.UT24_C0019G0036"/>
<dbReference type="Proteomes" id="UP000033881">
    <property type="component" value="Unassembled WGS sequence"/>
</dbReference>
<comment type="caution">
    <text evidence="1">The sequence shown here is derived from an EMBL/GenBank/DDBJ whole genome shotgun (WGS) entry which is preliminary data.</text>
</comment>
<dbReference type="AlphaFoldDB" id="A0A0G0QE46"/>
<dbReference type="EMBL" id="LBWB01000019">
    <property type="protein sequence ID" value="KKQ99996.1"/>
    <property type="molecule type" value="Genomic_DNA"/>
</dbReference>
<proteinExistence type="predicted"/>
<organism evidence="1 2">
    <name type="scientific">Candidatus Woesebacteria bacterium GW2011_GWB1_39_12</name>
    <dbReference type="NCBI Taxonomy" id="1618574"/>
    <lineage>
        <taxon>Bacteria</taxon>
        <taxon>Candidatus Woeseibacteriota</taxon>
    </lineage>
</organism>
<gene>
    <name evidence="1" type="ORF">UT24_C0019G0036</name>
</gene>